<dbReference type="AlphaFoldDB" id="A0A240B3W1"/>
<organism evidence="4 5">
    <name type="scientific">Serratia ficaria</name>
    <dbReference type="NCBI Taxonomy" id="61651"/>
    <lineage>
        <taxon>Bacteria</taxon>
        <taxon>Pseudomonadati</taxon>
        <taxon>Pseudomonadota</taxon>
        <taxon>Gammaproteobacteria</taxon>
        <taxon>Enterobacterales</taxon>
        <taxon>Yersiniaceae</taxon>
        <taxon>Serratia</taxon>
    </lineage>
</organism>
<evidence type="ECO:0000313" key="5">
    <source>
        <dbReference type="Proteomes" id="UP000215134"/>
    </source>
</evidence>
<comment type="similarity">
    <text evidence="1">Belongs to the NAD(P)H dehydrogenase (quinone) family.</text>
</comment>
<dbReference type="GO" id="GO:0003955">
    <property type="term" value="F:NAD(P)H dehydrogenase (quinone) activity"/>
    <property type="evidence" value="ECO:0007669"/>
    <property type="project" value="TreeGrafter"/>
</dbReference>
<reference evidence="4 5" key="1">
    <citation type="submission" date="2017-06" db="EMBL/GenBank/DDBJ databases">
        <authorList>
            <consortium name="Pathogen Informatics"/>
        </authorList>
    </citation>
    <scope>NUCLEOTIDE SEQUENCE [LARGE SCALE GENOMIC DNA]</scope>
    <source>
        <strain evidence="4 5">NCTC12148</strain>
    </source>
</reference>
<name>A0A240B3W1_SERFI</name>
<dbReference type="Proteomes" id="UP000215134">
    <property type="component" value="Chromosome 1"/>
</dbReference>
<dbReference type="SUPFAM" id="SSF52218">
    <property type="entry name" value="Flavoproteins"/>
    <property type="match status" value="1"/>
</dbReference>
<evidence type="ECO:0000313" key="4">
    <source>
        <dbReference type="EMBL" id="SNV90402.1"/>
    </source>
</evidence>
<evidence type="ECO:0000256" key="1">
    <source>
        <dbReference type="ARBA" id="ARBA00006252"/>
    </source>
</evidence>
<dbReference type="GO" id="GO:0005829">
    <property type="term" value="C:cytosol"/>
    <property type="evidence" value="ECO:0007669"/>
    <property type="project" value="TreeGrafter"/>
</dbReference>
<accession>A0A240B3W1</accession>
<dbReference type="RefSeq" id="WP_095095947.1">
    <property type="nucleotide sequence ID" value="NZ_CABITV010000006.1"/>
</dbReference>
<keyword evidence="5" id="KW-1185">Reference proteome</keyword>
<dbReference type="InterPro" id="IPR051545">
    <property type="entry name" value="NAD(P)H_dehydrogenase_qn"/>
</dbReference>
<dbReference type="Gene3D" id="3.40.50.360">
    <property type="match status" value="1"/>
</dbReference>
<dbReference type="PANTHER" id="PTHR10204">
    <property type="entry name" value="NAD P H OXIDOREDUCTASE-RELATED"/>
    <property type="match status" value="1"/>
</dbReference>
<dbReference type="EC" id="1.6.99.-" evidence="4"/>
<dbReference type="STRING" id="1411141.GCA_001590885_01665"/>
<gene>
    <name evidence="4" type="primary">ywrO_2</name>
    <name evidence="4" type="ORF">SAMEA4384070_01020</name>
</gene>
<dbReference type="Pfam" id="PF02525">
    <property type="entry name" value="Flavodoxin_2"/>
    <property type="match status" value="1"/>
</dbReference>
<keyword evidence="2 4" id="KW-0560">Oxidoreductase</keyword>
<dbReference type="GeneID" id="75026198"/>
<dbReference type="KEGG" id="sfj:SAMEA4384070_1020"/>
<evidence type="ECO:0000256" key="2">
    <source>
        <dbReference type="ARBA" id="ARBA00023002"/>
    </source>
</evidence>
<dbReference type="OrthoDB" id="9798454at2"/>
<proteinExistence type="inferred from homology"/>
<dbReference type="PANTHER" id="PTHR10204:SF34">
    <property type="entry name" value="NAD(P)H DEHYDROGENASE [QUINONE] 1 ISOFORM 1"/>
    <property type="match status" value="1"/>
</dbReference>
<dbReference type="InterPro" id="IPR003680">
    <property type="entry name" value="Flavodoxin_fold"/>
</dbReference>
<sequence>MNVLIVLAHPEKQSFNAHLAAQARQVYRAQGHRVTTIDLYQEDFDPREAAGNYANRKDRDRFDPMQEQRHHWDNRALPAEVQRHIALLRQADRLILQFPFWWFGAPAIIKGWMDRVFVYGGLYDSRHRHENGVMRGKRALLTVTAGAAEQACAPDGRDGDMRLMLWPIMHALHYIGFGILEPFLVYGVRGGLAAGERQAQDRRLAQVVRDYRARLAEERSWPEVPFNRNEDFTAELALRPGAPEYSPFVRHR</sequence>
<dbReference type="InterPro" id="IPR029039">
    <property type="entry name" value="Flavoprotein-like_sf"/>
</dbReference>
<protein>
    <submittedName>
        <fullName evidence="4">General stress protein 14</fullName>
        <ecNumber evidence="4">1.6.99.-</ecNumber>
    </submittedName>
</protein>
<feature type="domain" description="Flavodoxin-like fold" evidence="3">
    <location>
        <begin position="1"/>
        <end position="204"/>
    </location>
</feature>
<dbReference type="EMBL" id="LT906479">
    <property type="protein sequence ID" value="SNV90402.1"/>
    <property type="molecule type" value="Genomic_DNA"/>
</dbReference>
<evidence type="ECO:0000259" key="3">
    <source>
        <dbReference type="Pfam" id="PF02525"/>
    </source>
</evidence>